<name>A0A447GGD4_9MYCO</name>
<feature type="transmembrane region" description="Helical" evidence="1">
    <location>
        <begin position="206"/>
        <end position="226"/>
    </location>
</feature>
<dbReference type="RefSeq" id="WP_158017409.1">
    <property type="nucleotide sequence ID" value="NZ_CBCSKE010000050.1"/>
</dbReference>
<sequence>MNDIDRWFEHAGRRENRSVSLYTSLLTGKLFAYFGYRLRFTLLIATARFAVHVLEFLILISSLGGLAAYTVMVLRIASMVVGGGWWGLLEVMRERIRGFFLAGERDAAETEIGRWLVLSLFAALTLASAVGAALVVLRPSGHDPVAQVYAFLVVLELAIGFPVRVIHSGVYATRRIYRPIWSMFARTLVQLGLLTVGFYYYPTTAIIVAIIASNAIGIWITVHYTLEVYRLTGLWPRTGQAAYAVWRLLPKIPLWQGVQTALCGLALRLDAVLVLAIVGVYGTSTRSFDLTAGVSAWRHVDAFQFFYLVLPLLCGAYEGAGLFYFDFVRLRSNPALAEFRVYFFHKLLWVMPAIGVFFWSLAAALAMFVLHDVPFSFLLALLPLFVVRSVIGSYQIRLFAEGHSGTHIASLGLLAVLLWLVWMDRNPASDLIQITAALTTELIVLINVQHFWDRRPPPLPTLLTLGDWIRSLAHEPGPVHVGAIALAKSITPKQRSAAMSLMRQTFGDHGHFAFRSPTALVYYQRSANGDLPPEHHLMLQTATGGAAHHGARLSAPMVTGRGALDRLVTEKWIPPNDGNLAAPESLEDLRCEFRTLFPDGIVFDVATLDGSRDMRDLEQGLLAQALPTAAMSLEGGVSVVPLSGRGLTPIYRRGRLRLLLVLPRDPQPALFKRWLHVVRMWHIAWGTKEIAESVGDG</sequence>
<dbReference type="Proteomes" id="UP000269998">
    <property type="component" value="Chromosome"/>
</dbReference>
<dbReference type="AlphaFoldDB" id="A0A447GGD4"/>
<feature type="transmembrane region" description="Helical" evidence="1">
    <location>
        <begin position="347"/>
        <end position="369"/>
    </location>
</feature>
<protein>
    <submittedName>
        <fullName evidence="2">Uncharacterized protein</fullName>
    </submittedName>
</protein>
<keyword evidence="1" id="KW-0812">Transmembrane</keyword>
<reference evidence="3" key="1">
    <citation type="submission" date="2018-02" db="EMBL/GenBank/DDBJ databases">
        <authorList>
            <person name="Seth-Smith MB H."/>
            <person name="Seth-Smith H."/>
        </authorList>
    </citation>
    <scope>NUCLEOTIDE SEQUENCE [LARGE SCALE GENOMIC DNA]</scope>
</reference>
<organism evidence="2 3">
    <name type="scientific">Mycobacterium basiliense</name>
    <dbReference type="NCBI Taxonomy" id="2094119"/>
    <lineage>
        <taxon>Bacteria</taxon>
        <taxon>Bacillati</taxon>
        <taxon>Actinomycetota</taxon>
        <taxon>Actinomycetes</taxon>
        <taxon>Mycobacteriales</taxon>
        <taxon>Mycobacteriaceae</taxon>
        <taxon>Mycobacterium</taxon>
    </lineage>
</organism>
<dbReference type="KEGG" id="mbai:MB901379_03145"/>
<feature type="transmembrane region" description="Helical" evidence="1">
    <location>
        <begin position="115"/>
        <end position="136"/>
    </location>
</feature>
<feature type="transmembrane region" description="Helical" evidence="1">
    <location>
        <begin position="40"/>
        <end position="60"/>
    </location>
</feature>
<keyword evidence="3" id="KW-1185">Reference proteome</keyword>
<dbReference type="OrthoDB" id="4670956at2"/>
<evidence type="ECO:0000313" key="3">
    <source>
        <dbReference type="Proteomes" id="UP000269998"/>
    </source>
</evidence>
<feature type="transmembrane region" description="Helical" evidence="1">
    <location>
        <begin position="375"/>
        <end position="394"/>
    </location>
</feature>
<evidence type="ECO:0000256" key="1">
    <source>
        <dbReference type="SAM" id="Phobius"/>
    </source>
</evidence>
<evidence type="ECO:0000313" key="2">
    <source>
        <dbReference type="EMBL" id="VDM89567.1"/>
    </source>
</evidence>
<accession>A0A447GGD4</accession>
<gene>
    <name evidence="2" type="ORF">MB901379_03145</name>
</gene>
<feature type="transmembrane region" description="Helical" evidence="1">
    <location>
        <begin position="261"/>
        <end position="282"/>
    </location>
</feature>
<feature type="transmembrane region" description="Helical" evidence="1">
    <location>
        <begin position="406"/>
        <end position="423"/>
    </location>
</feature>
<feature type="transmembrane region" description="Helical" evidence="1">
    <location>
        <begin position="179"/>
        <end position="200"/>
    </location>
</feature>
<keyword evidence="1" id="KW-1133">Transmembrane helix</keyword>
<feature type="transmembrane region" description="Helical" evidence="1">
    <location>
        <begin position="302"/>
        <end position="327"/>
    </location>
</feature>
<feature type="transmembrane region" description="Helical" evidence="1">
    <location>
        <begin position="66"/>
        <end position="89"/>
    </location>
</feature>
<feature type="transmembrane region" description="Helical" evidence="1">
    <location>
        <begin position="148"/>
        <end position="167"/>
    </location>
</feature>
<keyword evidence="1" id="KW-0472">Membrane</keyword>
<proteinExistence type="predicted"/>
<dbReference type="EMBL" id="LR130759">
    <property type="protein sequence ID" value="VDM89567.1"/>
    <property type="molecule type" value="Genomic_DNA"/>
</dbReference>